<dbReference type="EMBL" id="CADEPI010000132">
    <property type="protein sequence ID" value="CAB3376758.1"/>
    <property type="molecule type" value="Genomic_DNA"/>
</dbReference>
<keyword evidence="3" id="KW-0722">Serine protease inhibitor</keyword>
<dbReference type="SUPFAM" id="SSF56574">
    <property type="entry name" value="Serpins"/>
    <property type="match status" value="1"/>
</dbReference>
<evidence type="ECO:0000256" key="6">
    <source>
        <dbReference type="SAM" id="SignalP"/>
    </source>
</evidence>
<dbReference type="Pfam" id="PF00079">
    <property type="entry name" value="Serpin"/>
    <property type="match status" value="1"/>
</dbReference>
<dbReference type="InterPro" id="IPR036186">
    <property type="entry name" value="Serpin_sf"/>
</dbReference>
<dbReference type="SMART" id="SM00093">
    <property type="entry name" value="SERPIN"/>
    <property type="match status" value="1"/>
</dbReference>
<evidence type="ECO:0000256" key="5">
    <source>
        <dbReference type="SAM" id="MobiDB-lite"/>
    </source>
</evidence>
<dbReference type="Proteomes" id="UP000494165">
    <property type="component" value="Unassembled WGS sequence"/>
</dbReference>
<comment type="similarity">
    <text evidence="1 4">Belongs to the serpin family.</text>
</comment>
<evidence type="ECO:0000256" key="2">
    <source>
        <dbReference type="ARBA" id="ARBA00022690"/>
    </source>
</evidence>
<proteinExistence type="inferred from homology"/>
<feature type="domain" description="Serpin" evidence="7">
    <location>
        <begin position="52"/>
        <end position="412"/>
    </location>
</feature>
<dbReference type="InterPro" id="IPR042178">
    <property type="entry name" value="Serpin_sf_1"/>
</dbReference>
<feature type="chain" id="PRO_5035867554" description="Serpin domain-containing protein" evidence="6">
    <location>
        <begin position="18"/>
        <end position="441"/>
    </location>
</feature>
<evidence type="ECO:0000313" key="9">
    <source>
        <dbReference type="Proteomes" id="UP000494165"/>
    </source>
</evidence>
<feature type="region of interest" description="Disordered" evidence="5">
    <location>
        <begin position="21"/>
        <end position="44"/>
    </location>
</feature>
<feature type="signal peptide" evidence="6">
    <location>
        <begin position="1"/>
        <end position="17"/>
    </location>
</feature>
<keyword evidence="9" id="KW-1185">Reference proteome</keyword>
<dbReference type="CDD" id="cd00172">
    <property type="entry name" value="serpin"/>
    <property type="match status" value="1"/>
</dbReference>
<dbReference type="GO" id="GO:0004867">
    <property type="term" value="F:serine-type endopeptidase inhibitor activity"/>
    <property type="evidence" value="ECO:0007669"/>
    <property type="project" value="UniProtKB-KW"/>
</dbReference>
<sequence>MFKLLLLSLLVVSVAIAAERNSGKRKNRQPPGQFGDPRGGQPSEYRFGQVELSILKKIYESEPETSFTFSPFSIRTLLAMVLEGTNGQTRSDLAAALGETRGLRRVVRDNSGFRVGNAFYLSNTLNINEKFKDKLVSEYGAEFQYADFVRPRSAAYNVNEWVRRVTDKGIKELISPDSLSPETVFMMVNAIFLKARWDKTFDSEETVPNGIFHENHQGSLKPKMVDMMKNYEYFRYGIIDSLNARVVELPFQDPKRYSMYIVLPHDPKGLSNLINSLTAESFNEIIKSMNHPVQMTLYLPKFSAETTQQLNDILPTNVAQVFGPNADITGITADSKVQLSKVLHKANLKVDEEGATGTAATAVHAILLSNAPQIEFNVSHPFMYFIAEKVQDNRYYSQPSSEVIFMGYVSKLEDSRELPSSWGPLPDKPVFQRIQRHRPRN</sequence>
<dbReference type="GO" id="GO:0005615">
    <property type="term" value="C:extracellular space"/>
    <property type="evidence" value="ECO:0007669"/>
    <property type="project" value="InterPro"/>
</dbReference>
<dbReference type="InterPro" id="IPR023796">
    <property type="entry name" value="Serpin_dom"/>
</dbReference>
<reference evidence="8 9" key="1">
    <citation type="submission" date="2020-04" db="EMBL/GenBank/DDBJ databases">
        <authorList>
            <person name="Alioto T."/>
            <person name="Alioto T."/>
            <person name="Gomez Garrido J."/>
        </authorList>
    </citation>
    <scope>NUCLEOTIDE SEQUENCE [LARGE SCALE GENOMIC DNA]</scope>
</reference>
<dbReference type="PANTHER" id="PTHR11461">
    <property type="entry name" value="SERINE PROTEASE INHIBITOR, SERPIN"/>
    <property type="match status" value="1"/>
</dbReference>
<gene>
    <name evidence="8" type="ORF">CLODIP_2_CD09133</name>
</gene>
<dbReference type="InterPro" id="IPR042185">
    <property type="entry name" value="Serpin_sf_2"/>
</dbReference>
<evidence type="ECO:0000256" key="1">
    <source>
        <dbReference type="ARBA" id="ARBA00009500"/>
    </source>
</evidence>
<name>A0A8S1D8A4_9INSE</name>
<evidence type="ECO:0000259" key="7">
    <source>
        <dbReference type="SMART" id="SM00093"/>
    </source>
</evidence>
<evidence type="ECO:0000256" key="4">
    <source>
        <dbReference type="RuleBase" id="RU000411"/>
    </source>
</evidence>
<dbReference type="InterPro" id="IPR000215">
    <property type="entry name" value="Serpin_fam"/>
</dbReference>
<dbReference type="Gene3D" id="2.30.39.10">
    <property type="entry name" value="Alpha-1-antitrypsin, domain 1"/>
    <property type="match status" value="1"/>
</dbReference>
<comment type="caution">
    <text evidence="8">The sequence shown here is derived from an EMBL/GenBank/DDBJ whole genome shotgun (WGS) entry which is preliminary data.</text>
</comment>
<keyword evidence="2" id="KW-0646">Protease inhibitor</keyword>
<dbReference type="OrthoDB" id="671595at2759"/>
<keyword evidence="6" id="KW-0732">Signal</keyword>
<evidence type="ECO:0000256" key="3">
    <source>
        <dbReference type="ARBA" id="ARBA00022900"/>
    </source>
</evidence>
<dbReference type="Gene3D" id="3.30.497.10">
    <property type="entry name" value="Antithrombin, subunit I, domain 2"/>
    <property type="match status" value="1"/>
</dbReference>
<protein>
    <recommendedName>
        <fullName evidence="7">Serpin domain-containing protein</fullName>
    </recommendedName>
</protein>
<dbReference type="PANTHER" id="PTHR11461:SF211">
    <property type="entry name" value="GH10112P-RELATED"/>
    <property type="match status" value="1"/>
</dbReference>
<accession>A0A8S1D8A4</accession>
<dbReference type="AlphaFoldDB" id="A0A8S1D8A4"/>
<organism evidence="8 9">
    <name type="scientific">Cloeon dipterum</name>
    <dbReference type="NCBI Taxonomy" id="197152"/>
    <lineage>
        <taxon>Eukaryota</taxon>
        <taxon>Metazoa</taxon>
        <taxon>Ecdysozoa</taxon>
        <taxon>Arthropoda</taxon>
        <taxon>Hexapoda</taxon>
        <taxon>Insecta</taxon>
        <taxon>Pterygota</taxon>
        <taxon>Palaeoptera</taxon>
        <taxon>Ephemeroptera</taxon>
        <taxon>Pisciforma</taxon>
        <taxon>Baetidae</taxon>
        <taxon>Cloeon</taxon>
    </lineage>
</organism>
<evidence type="ECO:0000313" key="8">
    <source>
        <dbReference type="EMBL" id="CAB3376758.1"/>
    </source>
</evidence>